<feature type="domain" description="DUF6802" evidence="2">
    <location>
        <begin position="1"/>
        <end position="101"/>
    </location>
</feature>
<dbReference type="EMBL" id="FN563149">
    <property type="protein sequence ID" value="CBH50099.1"/>
    <property type="molecule type" value="Genomic_DNA"/>
</dbReference>
<organism evidence="3">
    <name type="scientific">Rhodococcus hoagii (strain 103S)</name>
    <name type="common">Rhodococcus equi</name>
    <dbReference type="NCBI Taxonomy" id="685727"/>
    <lineage>
        <taxon>Bacteria</taxon>
        <taxon>Bacillati</taxon>
        <taxon>Actinomycetota</taxon>
        <taxon>Actinomycetes</taxon>
        <taxon>Mycobacteriales</taxon>
        <taxon>Nocardiaceae</taxon>
        <taxon>Prescottella</taxon>
    </lineage>
</organism>
<evidence type="ECO:0000313" key="4">
    <source>
        <dbReference type="Proteomes" id="UP000006892"/>
    </source>
</evidence>
<proteinExistence type="predicted"/>
<name>A0A3S5YC97_RHOH1</name>
<dbReference type="RefSeq" id="WP_005517523.1">
    <property type="nucleotide sequence ID" value="NC_014659.1"/>
</dbReference>
<dbReference type="Pfam" id="PF20615">
    <property type="entry name" value="DUF6802"/>
    <property type="match status" value="1"/>
</dbReference>
<dbReference type="KEGG" id="req:REQ_41290"/>
<evidence type="ECO:0000256" key="1">
    <source>
        <dbReference type="SAM" id="MobiDB-lite"/>
    </source>
</evidence>
<dbReference type="GeneID" id="57579748"/>
<dbReference type="AlphaFoldDB" id="A0A3S5YC97"/>
<evidence type="ECO:0000259" key="2">
    <source>
        <dbReference type="Pfam" id="PF20615"/>
    </source>
</evidence>
<evidence type="ECO:0000313" key="3">
    <source>
        <dbReference type="EMBL" id="CBH50099.1"/>
    </source>
</evidence>
<dbReference type="Proteomes" id="UP001154400">
    <property type="component" value="Chromosome"/>
</dbReference>
<reference evidence="3" key="1">
    <citation type="journal article" date="2010" name="PLoS Genet.">
        <title>The genome of a pathogenic rhodococcus: cooptive virulence underpinned by key gene acquisitions.</title>
        <authorList>
            <person name="Letek M."/>
            <person name="Gonzalez P."/>
            <person name="Macarthur I."/>
            <person name="Rodriguez H."/>
            <person name="Freeman T.C."/>
            <person name="Valero-Rello A."/>
            <person name="Blanco M."/>
            <person name="Buckley T."/>
            <person name="Cherevach I."/>
            <person name="Fahey R."/>
            <person name="Hapeshi A."/>
            <person name="Holdstock J."/>
            <person name="Leadon D."/>
            <person name="Navas J."/>
            <person name="Ocampo A."/>
            <person name="Quail M.A."/>
            <person name="Sanders M."/>
            <person name="Scortti M.M."/>
            <person name="Prescott J.F."/>
            <person name="Fogarty U."/>
            <person name="Meijer W.G."/>
            <person name="Parkhill J."/>
            <person name="Bentley S.D."/>
            <person name="Vazquez-Boland J.A."/>
        </authorList>
    </citation>
    <scope>NUCLEOTIDE SEQUENCE [LARGE SCALE GENOMIC DNA]</scope>
    <source>
        <strain evidence="3 4">103S</strain>
    </source>
</reference>
<accession>A0A3S5YC97</accession>
<gene>
    <name evidence="3" type="ordered locus">REQ_41290</name>
</gene>
<dbReference type="InterPro" id="IPR046543">
    <property type="entry name" value="DUF6802"/>
</dbReference>
<sequence length="103" mass="10931">MISTADLQGMPGPEIDPDTFGADSPAVPLTDAVFDIDDDGVLDTRTFEVDDALVVATDTDGDGDADHVTIVEGDGDFSAWEFHRDADGRERWERTDSGTLGGA</sequence>
<feature type="region of interest" description="Disordered" evidence="1">
    <location>
        <begin position="1"/>
        <end position="23"/>
    </location>
</feature>
<protein>
    <recommendedName>
        <fullName evidence="2">DUF6802 domain-containing protein</fullName>
    </recommendedName>
</protein>